<dbReference type="GO" id="GO:0016757">
    <property type="term" value="F:glycosyltransferase activity"/>
    <property type="evidence" value="ECO:0007669"/>
    <property type="project" value="UniProtKB-ARBA"/>
</dbReference>
<protein>
    <submittedName>
        <fullName evidence="2">Succinoglycan biosynthesis protein ExoL</fullName>
    </submittedName>
</protein>
<proteinExistence type="predicted"/>
<keyword evidence="2" id="KW-0614">Plasmid</keyword>
<dbReference type="AlphaFoldDB" id="A0A0B4XFE0"/>
<feature type="domain" description="Glycosyltransferase subfamily 4-like N-terminal" evidence="1">
    <location>
        <begin position="62"/>
        <end position="159"/>
    </location>
</feature>
<accession>A0A0B4XFE0</accession>
<sequence length="394" mass="43699">MPRLLYLVHDLSDPAVRRRLIMLTRGGATVDLAGFSRAKIEGDIAGIKPVNLGRTDDGRFVHRTWAVLMAMAGLQSALSGASKPDVIVARNLETLALANRANHYFGGSVPIVYECLDIHRLLVGMGPIGRSMRFAERWFGRSVSAIVTSSPAFKSNYFDVLSFLKAPVKLVENKVVAATDEGLLPVPQRCEDRPWRIGWFGALRCRKSLKLLAHFSRMANGRFEIILRGRPAYTEFEDFDAFVANEPFMRFCGPYRNPEDLAAIYGEVDFAWTADSFEEGLNSKWLLPNRLYEGCLHGAVPIAVQGTETAEVLRRNSIGLILSDATSFALSMAMEGLDVRRFRELESAVAACDRRNWEIDEADCKNLVAWLAGLAPAGPRKTSDHFPISSSFAI</sequence>
<dbReference type="Proteomes" id="UP000031368">
    <property type="component" value="Plasmid pRgalR602c"/>
</dbReference>
<dbReference type="EMBL" id="CP006880">
    <property type="protein sequence ID" value="AJD45358.1"/>
    <property type="molecule type" value="Genomic_DNA"/>
</dbReference>
<organism evidence="2 3">
    <name type="scientific">Rhizobium gallicum bv. gallicum R602sp</name>
    <dbReference type="NCBI Taxonomy" id="1041138"/>
    <lineage>
        <taxon>Bacteria</taxon>
        <taxon>Pseudomonadati</taxon>
        <taxon>Pseudomonadota</taxon>
        <taxon>Alphaproteobacteria</taxon>
        <taxon>Hyphomicrobiales</taxon>
        <taxon>Rhizobiaceae</taxon>
        <taxon>Rhizobium/Agrobacterium group</taxon>
        <taxon>Rhizobium</taxon>
    </lineage>
</organism>
<geneLocation type="plasmid" evidence="2 3">
    <name>pRgalR602c</name>
</geneLocation>
<name>A0A0B4XFE0_9HYPH</name>
<keyword evidence="3" id="KW-1185">Reference proteome</keyword>
<evidence type="ECO:0000313" key="2">
    <source>
        <dbReference type="EMBL" id="AJD45358.1"/>
    </source>
</evidence>
<dbReference type="SUPFAM" id="SSF53756">
    <property type="entry name" value="UDP-Glycosyltransferase/glycogen phosphorylase"/>
    <property type="match status" value="1"/>
</dbReference>
<evidence type="ECO:0000313" key="3">
    <source>
        <dbReference type="Proteomes" id="UP000031368"/>
    </source>
</evidence>
<dbReference type="InterPro" id="IPR028098">
    <property type="entry name" value="Glyco_trans_4-like_N"/>
</dbReference>
<reference evidence="2 3" key="1">
    <citation type="submission" date="2013-11" db="EMBL/GenBank/DDBJ databases">
        <title>Complete genome sequence of Rhizobium gallicum bv. gallicum R602.</title>
        <authorList>
            <person name="Bustos P."/>
            <person name="Santamaria R.I."/>
            <person name="Lozano L."/>
            <person name="Acosta J.L."/>
            <person name="Ormeno-Orrillo E."/>
            <person name="Rogel M.A."/>
            <person name="Romero D."/>
            <person name="Cevallos M.A."/>
            <person name="Martinez-Romero E."/>
            <person name="Gonzalez V."/>
        </authorList>
    </citation>
    <scope>NUCLEOTIDE SEQUENCE [LARGE SCALE GENOMIC DNA]</scope>
    <source>
        <strain evidence="2 3">R602</strain>
        <plasmid evidence="2 3">pRgalR602c</plasmid>
    </source>
</reference>
<dbReference type="Pfam" id="PF13579">
    <property type="entry name" value="Glyco_trans_4_4"/>
    <property type="match status" value="1"/>
</dbReference>
<dbReference type="KEGG" id="rga:RGR602_PC01331"/>
<gene>
    <name evidence="2" type="primary">exoL</name>
    <name evidence="2" type="ORF">RGR602_PC01331</name>
</gene>
<dbReference type="HOGENOM" id="CLU_061763_0_0_5"/>
<evidence type="ECO:0000259" key="1">
    <source>
        <dbReference type="Pfam" id="PF13579"/>
    </source>
</evidence>
<dbReference type="RefSeq" id="WP_052451803.1">
    <property type="nucleotide sequence ID" value="NZ_CP006880.1"/>
</dbReference>